<proteinExistence type="predicted"/>
<feature type="domain" description="ABC transporter" evidence="4">
    <location>
        <begin position="28"/>
        <end position="97"/>
    </location>
</feature>
<sequence length="131" mass="14457">FSCFMNIGAQMIHVQHLTKRYGQVTAIDDLTLHLQDNKIVGLLGENGCGKTTLLRILAGLNQPTTGQVTIAGHEPGQDTKSIVNYLPDTPNLPARAEAGYMIRYFTDFFDDFNQATCENLLTQFGILPTAR</sequence>
<evidence type="ECO:0000256" key="1">
    <source>
        <dbReference type="ARBA" id="ARBA00022448"/>
    </source>
</evidence>
<keyword evidence="3 5" id="KW-0067">ATP-binding</keyword>
<evidence type="ECO:0000256" key="3">
    <source>
        <dbReference type="ARBA" id="ARBA00022840"/>
    </source>
</evidence>
<dbReference type="InterPro" id="IPR051782">
    <property type="entry name" value="ABC_Transporter_VariousFunc"/>
</dbReference>
<dbReference type="InterPro" id="IPR027417">
    <property type="entry name" value="P-loop_NTPase"/>
</dbReference>
<evidence type="ECO:0000259" key="4">
    <source>
        <dbReference type="Pfam" id="PF00005"/>
    </source>
</evidence>
<gene>
    <name evidence="5" type="ORF">K8V32_10345</name>
</gene>
<dbReference type="EMBL" id="DYXC01000117">
    <property type="protein sequence ID" value="HJF15183.1"/>
    <property type="molecule type" value="Genomic_DNA"/>
</dbReference>
<dbReference type="PANTHER" id="PTHR42939:SF1">
    <property type="entry name" value="ABC TRANSPORTER ATP-BINDING PROTEIN ALBC-RELATED"/>
    <property type="match status" value="1"/>
</dbReference>
<protein>
    <submittedName>
        <fullName evidence="5">ATP-binding cassette domain-containing protein</fullName>
    </submittedName>
</protein>
<accession>A0A921FN51</accession>
<evidence type="ECO:0000313" key="6">
    <source>
        <dbReference type="Proteomes" id="UP000703315"/>
    </source>
</evidence>
<dbReference type="Pfam" id="PF00005">
    <property type="entry name" value="ABC_tran"/>
    <property type="match status" value="1"/>
</dbReference>
<dbReference type="PANTHER" id="PTHR42939">
    <property type="entry name" value="ABC TRANSPORTER ATP-BINDING PROTEIN ALBC-RELATED"/>
    <property type="match status" value="1"/>
</dbReference>
<evidence type="ECO:0000313" key="5">
    <source>
        <dbReference type="EMBL" id="HJF15183.1"/>
    </source>
</evidence>
<dbReference type="Proteomes" id="UP000703315">
    <property type="component" value="Unassembled WGS sequence"/>
</dbReference>
<dbReference type="GO" id="GO:0016887">
    <property type="term" value="F:ATP hydrolysis activity"/>
    <property type="evidence" value="ECO:0007669"/>
    <property type="project" value="InterPro"/>
</dbReference>
<reference evidence="5" key="1">
    <citation type="journal article" date="2021" name="PeerJ">
        <title>Extensive microbial diversity within the chicken gut microbiome revealed by metagenomics and culture.</title>
        <authorList>
            <person name="Gilroy R."/>
            <person name="Ravi A."/>
            <person name="Getino M."/>
            <person name="Pursley I."/>
            <person name="Horton D.L."/>
            <person name="Alikhan N.F."/>
            <person name="Baker D."/>
            <person name="Gharbi K."/>
            <person name="Hall N."/>
            <person name="Watson M."/>
            <person name="Adriaenssens E.M."/>
            <person name="Foster-Nyarko E."/>
            <person name="Jarju S."/>
            <person name="Secka A."/>
            <person name="Antonio M."/>
            <person name="Oren A."/>
            <person name="Chaudhuri R.R."/>
            <person name="La Ragione R."/>
            <person name="Hildebrand F."/>
            <person name="Pallen M.J."/>
        </authorList>
    </citation>
    <scope>NUCLEOTIDE SEQUENCE</scope>
    <source>
        <strain evidence="5">ChiHjej13B12-14962</strain>
    </source>
</reference>
<dbReference type="RefSeq" id="WP_303906838.1">
    <property type="nucleotide sequence ID" value="NZ_DYXC01000117.1"/>
</dbReference>
<name>A0A921FN51_9MICC</name>
<feature type="non-terminal residue" evidence="5">
    <location>
        <position position="1"/>
    </location>
</feature>
<dbReference type="Gene3D" id="3.40.50.300">
    <property type="entry name" value="P-loop containing nucleotide triphosphate hydrolases"/>
    <property type="match status" value="1"/>
</dbReference>
<dbReference type="InterPro" id="IPR003439">
    <property type="entry name" value="ABC_transporter-like_ATP-bd"/>
</dbReference>
<comment type="caution">
    <text evidence="5">The sequence shown here is derived from an EMBL/GenBank/DDBJ whole genome shotgun (WGS) entry which is preliminary data.</text>
</comment>
<reference evidence="5" key="2">
    <citation type="submission" date="2021-09" db="EMBL/GenBank/DDBJ databases">
        <authorList>
            <person name="Gilroy R."/>
        </authorList>
    </citation>
    <scope>NUCLEOTIDE SEQUENCE</scope>
    <source>
        <strain evidence="5">ChiHjej13B12-14962</strain>
    </source>
</reference>
<dbReference type="GO" id="GO:0005524">
    <property type="term" value="F:ATP binding"/>
    <property type="evidence" value="ECO:0007669"/>
    <property type="project" value="UniProtKB-KW"/>
</dbReference>
<dbReference type="SUPFAM" id="SSF52540">
    <property type="entry name" value="P-loop containing nucleoside triphosphate hydrolases"/>
    <property type="match status" value="1"/>
</dbReference>
<organism evidence="5 6">
    <name type="scientific">Enteractinococcus helveticum</name>
    <dbReference type="NCBI Taxonomy" id="1837282"/>
    <lineage>
        <taxon>Bacteria</taxon>
        <taxon>Bacillati</taxon>
        <taxon>Actinomycetota</taxon>
        <taxon>Actinomycetes</taxon>
        <taxon>Micrococcales</taxon>
        <taxon>Micrococcaceae</taxon>
    </lineage>
</organism>
<keyword evidence="1" id="KW-0813">Transport</keyword>
<dbReference type="AlphaFoldDB" id="A0A921FN51"/>
<evidence type="ECO:0000256" key="2">
    <source>
        <dbReference type="ARBA" id="ARBA00022741"/>
    </source>
</evidence>
<keyword evidence="2" id="KW-0547">Nucleotide-binding</keyword>